<keyword evidence="1" id="KW-0862">Zinc</keyword>
<keyword evidence="1" id="KW-0863">Zinc-finger</keyword>
<dbReference type="InterPro" id="IPR036236">
    <property type="entry name" value="Znf_C2H2_sf"/>
</dbReference>
<dbReference type="GO" id="GO:0008270">
    <property type="term" value="F:zinc ion binding"/>
    <property type="evidence" value="ECO:0007669"/>
    <property type="project" value="UniProtKB-KW"/>
</dbReference>
<evidence type="ECO:0000259" key="2">
    <source>
        <dbReference type="PROSITE" id="PS50157"/>
    </source>
</evidence>
<evidence type="ECO:0000313" key="3">
    <source>
        <dbReference type="EMBL" id="CAH0381254.1"/>
    </source>
</evidence>
<gene>
    <name evidence="3" type="ORF">BEMITA_LOCUS923</name>
</gene>
<keyword evidence="1" id="KW-0479">Metal-binding</keyword>
<dbReference type="Pfam" id="PF00096">
    <property type="entry name" value="zf-C2H2"/>
    <property type="match status" value="1"/>
</dbReference>
<dbReference type="SMART" id="SM00355">
    <property type="entry name" value="ZnF_C2H2"/>
    <property type="match status" value="2"/>
</dbReference>
<dbReference type="Gene3D" id="3.30.160.60">
    <property type="entry name" value="Classic Zinc Finger"/>
    <property type="match status" value="2"/>
</dbReference>
<reference evidence="3" key="1">
    <citation type="submission" date="2021-12" db="EMBL/GenBank/DDBJ databases">
        <authorList>
            <person name="King R."/>
        </authorList>
    </citation>
    <scope>NUCLEOTIDE SEQUENCE</scope>
</reference>
<protein>
    <recommendedName>
        <fullName evidence="2">C2H2-type domain-containing protein</fullName>
    </recommendedName>
</protein>
<evidence type="ECO:0000256" key="1">
    <source>
        <dbReference type="PROSITE-ProRule" id="PRU00042"/>
    </source>
</evidence>
<dbReference type="Proteomes" id="UP001152759">
    <property type="component" value="Chromosome 1"/>
</dbReference>
<feature type="domain" description="C2H2-type" evidence="2">
    <location>
        <begin position="220"/>
        <end position="248"/>
    </location>
</feature>
<organism evidence="3 4">
    <name type="scientific">Bemisia tabaci</name>
    <name type="common">Sweetpotato whitefly</name>
    <name type="synonym">Aleurodes tabaci</name>
    <dbReference type="NCBI Taxonomy" id="7038"/>
    <lineage>
        <taxon>Eukaryota</taxon>
        <taxon>Metazoa</taxon>
        <taxon>Ecdysozoa</taxon>
        <taxon>Arthropoda</taxon>
        <taxon>Hexapoda</taxon>
        <taxon>Insecta</taxon>
        <taxon>Pterygota</taxon>
        <taxon>Neoptera</taxon>
        <taxon>Paraneoptera</taxon>
        <taxon>Hemiptera</taxon>
        <taxon>Sternorrhyncha</taxon>
        <taxon>Aleyrodoidea</taxon>
        <taxon>Aleyrodidae</taxon>
        <taxon>Aleyrodinae</taxon>
        <taxon>Bemisia</taxon>
    </lineage>
</organism>
<dbReference type="AlphaFoldDB" id="A0A9P0A049"/>
<name>A0A9P0A049_BEMTA</name>
<dbReference type="InterPro" id="IPR013087">
    <property type="entry name" value="Znf_C2H2_type"/>
</dbReference>
<sequence length="255" mass="28688">MFRKLPIESNGSVFIFSDKKSFIHRLGLIKSEKDGVPDLKHMAKNCQVNSMNSMNSLNNMNNMNSMNSMNSVGAGANSMGFLHGNNLGPSASELYENLLMHSSNDRQHYLSNALSISQRYLDQLQNCNTGVVALHNNSTSNNSYVDYYESSSDVSTAEMSMQEYSMNSSGNNSMLMEYRPRKHNKDKEPVFGCEDCGKRYRSKTSLSLHKRLECGKEPAFACPFCPLKTHQKGNLQVHIKKKHSNPREFPGHTLT</sequence>
<proteinExistence type="predicted"/>
<dbReference type="PROSITE" id="PS50157">
    <property type="entry name" value="ZINC_FINGER_C2H2_2"/>
    <property type="match status" value="2"/>
</dbReference>
<dbReference type="KEGG" id="btab:109037153"/>
<keyword evidence="4" id="KW-1185">Reference proteome</keyword>
<dbReference type="SUPFAM" id="SSF57667">
    <property type="entry name" value="beta-beta-alpha zinc fingers"/>
    <property type="match status" value="1"/>
</dbReference>
<feature type="domain" description="C2H2-type" evidence="2">
    <location>
        <begin position="191"/>
        <end position="218"/>
    </location>
</feature>
<dbReference type="EMBL" id="OU963862">
    <property type="protein sequence ID" value="CAH0381254.1"/>
    <property type="molecule type" value="Genomic_DNA"/>
</dbReference>
<accession>A0A9P0A049</accession>
<evidence type="ECO:0000313" key="4">
    <source>
        <dbReference type="Proteomes" id="UP001152759"/>
    </source>
</evidence>